<dbReference type="InterPro" id="IPR028994">
    <property type="entry name" value="Integrin_alpha_N"/>
</dbReference>
<keyword evidence="8 12" id="KW-0401">Integrin</keyword>
<reference evidence="14" key="1">
    <citation type="journal article" date="2008" name="Nat. Genet.">
        <title>The Pristionchus pacificus genome provides a unique perspective on nematode lifestyle and parasitism.</title>
        <authorList>
            <person name="Dieterich C."/>
            <person name="Clifton S.W."/>
            <person name="Schuster L.N."/>
            <person name="Chinwalla A."/>
            <person name="Delehaunty K."/>
            <person name="Dinkelacker I."/>
            <person name="Fulton L."/>
            <person name="Fulton R."/>
            <person name="Godfrey J."/>
            <person name="Minx P."/>
            <person name="Mitreva M."/>
            <person name="Roeseler W."/>
            <person name="Tian H."/>
            <person name="Witte H."/>
            <person name="Yang S.P."/>
            <person name="Wilson R.K."/>
            <person name="Sommer R.J."/>
        </authorList>
    </citation>
    <scope>NUCLEOTIDE SEQUENCE [LARGE SCALE GENOMIC DNA]</scope>
    <source>
        <strain evidence="14">PS312</strain>
    </source>
</reference>
<dbReference type="GO" id="GO:0038023">
    <property type="term" value="F:signaling receptor activity"/>
    <property type="evidence" value="ECO:0000318"/>
    <property type="project" value="GO_Central"/>
</dbReference>
<feature type="transmembrane region" description="Helical" evidence="12">
    <location>
        <begin position="1128"/>
        <end position="1150"/>
    </location>
</feature>
<dbReference type="Gene3D" id="2.130.10.130">
    <property type="entry name" value="Integrin alpha, N-terminal"/>
    <property type="match status" value="1"/>
</dbReference>
<dbReference type="Pfam" id="PF08441">
    <property type="entry name" value="Integrin_A_Ig_1"/>
    <property type="match status" value="1"/>
</dbReference>
<keyword evidence="5" id="KW-0677">Repeat</keyword>
<dbReference type="InterPro" id="IPR013519">
    <property type="entry name" value="Int_alpha_beta-p"/>
</dbReference>
<dbReference type="PRINTS" id="PR01185">
    <property type="entry name" value="INTEGRINA"/>
</dbReference>
<dbReference type="GO" id="GO:0033631">
    <property type="term" value="P:cell-cell adhesion mediated by integrin"/>
    <property type="evidence" value="ECO:0007669"/>
    <property type="project" value="EnsemblMetazoa"/>
</dbReference>
<evidence type="ECO:0000256" key="3">
    <source>
        <dbReference type="ARBA" id="ARBA00022692"/>
    </source>
</evidence>
<protein>
    <submittedName>
        <fullName evidence="13">Ina-1</fullName>
    </submittedName>
</protein>
<evidence type="ECO:0000256" key="12">
    <source>
        <dbReference type="RuleBase" id="RU003762"/>
    </source>
</evidence>
<dbReference type="GO" id="GO:0007229">
    <property type="term" value="P:integrin-mediated signaling pathway"/>
    <property type="evidence" value="ECO:0000318"/>
    <property type="project" value="GO_Central"/>
</dbReference>
<proteinExistence type="inferred from homology"/>
<evidence type="ECO:0000256" key="2">
    <source>
        <dbReference type="ARBA" id="ARBA00008054"/>
    </source>
</evidence>
<keyword evidence="6 12" id="KW-0130">Cell adhesion</keyword>
<dbReference type="GO" id="GO:0098609">
    <property type="term" value="P:cell-cell adhesion"/>
    <property type="evidence" value="ECO:0000318"/>
    <property type="project" value="GO_Central"/>
</dbReference>
<dbReference type="InterPro" id="IPR013649">
    <property type="entry name" value="Integrin_alpha_Ig-like_1"/>
</dbReference>
<evidence type="ECO:0000256" key="11">
    <source>
        <dbReference type="ARBA" id="ARBA00023180"/>
    </source>
</evidence>
<evidence type="ECO:0000256" key="10">
    <source>
        <dbReference type="ARBA" id="ARBA00023170"/>
    </source>
</evidence>
<dbReference type="GO" id="GO:0002119">
    <property type="term" value="P:nematode larval development"/>
    <property type="evidence" value="ECO:0007669"/>
    <property type="project" value="EnsemblMetazoa"/>
</dbReference>
<dbReference type="PANTHER" id="PTHR23220">
    <property type="entry name" value="INTEGRIN ALPHA"/>
    <property type="match status" value="1"/>
</dbReference>
<dbReference type="Gene3D" id="1.20.5.930">
    <property type="entry name" value="Bicelle-embedded integrin alpha(iib) transmembrane segment"/>
    <property type="match status" value="1"/>
</dbReference>
<keyword evidence="14" id="KW-1185">Reference proteome</keyword>
<dbReference type="SUPFAM" id="SSF69318">
    <property type="entry name" value="Integrin alpha N-terminal domain"/>
    <property type="match status" value="1"/>
</dbReference>
<dbReference type="Pfam" id="PF01839">
    <property type="entry name" value="FG-GAP"/>
    <property type="match status" value="1"/>
</dbReference>
<keyword evidence="3 12" id="KW-0812">Transmembrane</keyword>
<dbReference type="PANTHER" id="PTHR23220:SF122">
    <property type="entry name" value="INTEGRIN ALPHA-PS1"/>
    <property type="match status" value="1"/>
</dbReference>
<evidence type="ECO:0000313" key="13">
    <source>
        <dbReference type="EnsemblMetazoa" id="PPA02485.1"/>
    </source>
</evidence>
<dbReference type="SMART" id="SM00191">
    <property type="entry name" value="Int_alpha"/>
    <property type="match status" value="5"/>
</dbReference>
<dbReference type="InterPro" id="IPR048286">
    <property type="entry name" value="Integrin_alpha_Ig-like_3"/>
</dbReference>
<dbReference type="InterPro" id="IPR032695">
    <property type="entry name" value="Integrin_dom_sf"/>
</dbReference>
<accession>A0A8R1Y5Y0</accession>
<comment type="subcellular location">
    <subcellularLocation>
        <location evidence="1 12">Membrane</location>
        <topology evidence="1 12">Single-pass type I membrane protein</topology>
    </subcellularLocation>
</comment>
<dbReference type="Gene3D" id="2.60.40.1460">
    <property type="entry name" value="Integrin domains. Chain A, domain 2"/>
    <property type="match status" value="1"/>
</dbReference>
<dbReference type="GO" id="GO:0032228">
    <property type="term" value="P:regulation of synaptic transmission, GABAergic"/>
    <property type="evidence" value="ECO:0007669"/>
    <property type="project" value="EnsemblMetazoa"/>
</dbReference>
<dbReference type="GO" id="GO:0045138">
    <property type="term" value="P:nematode male tail tip morphogenesis"/>
    <property type="evidence" value="ECO:0007669"/>
    <property type="project" value="EnsemblMetazoa"/>
</dbReference>
<dbReference type="PROSITE" id="PS51470">
    <property type="entry name" value="FG_GAP"/>
    <property type="match status" value="4"/>
</dbReference>
<organism evidence="13 14">
    <name type="scientific">Pristionchus pacificus</name>
    <name type="common">Parasitic nematode worm</name>
    <dbReference type="NCBI Taxonomy" id="54126"/>
    <lineage>
        <taxon>Eukaryota</taxon>
        <taxon>Metazoa</taxon>
        <taxon>Ecdysozoa</taxon>
        <taxon>Nematoda</taxon>
        <taxon>Chromadorea</taxon>
        <taxon>Rhabditida</taxon>
        <taxon>Rhabditina</taxon>
        <taxon>Diplogasteromorpha</taxon>
        <taxon>Diplogasteroidea</taxon>
        <taxon>Neodiplogasteridae</taxon>
        <taxon>Pristionchus</taxon>
    </lineage>
</organism>
<evidence type="ECO:0000256" key="1">
    <source>
        <dbReference type="ARBA" id="ARBA00004479"/>
    </source>
</evidence>
<keyword evidence="9 12" id="KW-0472">Membrane</keyword>
<evidence type="ECO:0000313" key="14">
    <source>
        <dbReference type="Proteomes" id="UP000005239"/>
    </source>
</evidence>
<dbReference type="InterPro" id="IPR000413">
    <property type="entry name" value="Integrin_alpha"/>
</dbReference>
<sequence length="1179" mass="131024">EIVCFSAFPRLNIVNYRSEGLSVLASTRHKSPHIGMERRRRLRSSLLLLCSIFSLSQAFNLDTNGPIYKKGPAGAHFGYSVASHFNGKTPVILVGAPKGESGQVGTSHAGALFSCPIASSRSDCKQIRSEYEDVSAYDKRPDQISSSRAAYYLGKNNQLFGASVASQGKHNGTAIVCAPLMTFSNESAYVFGSCYHLKSDLSFLDQIVSCESEGLETRGRHNEYSACLQGHSSYIDDDYLVTGLVGARKWTGGVYARTQPKNLFDTSDVKHTMFDDKNEERLLSTTVFRSHDYVGYSVKMGRFGFAHEDSERQSIVSGATRYGQHGAVVVLPFQKKVKSKRLLMTEDQFVLNGTQLGSGFGYAIEVIDLNNDGFDDLLVSAPFERYTDEEGVFGGTVRVYYAKGASRDPSDLRSSSVFDEPIVLRKSDLLSQFGISIAKLGNLDGDLGGFQDFAVGAPFANEGAGVVYIYHGAANRETFSIKPVQTISASSLSLSGLRAFGFSLSGAVDVDSNGYPDLAVGVALSDTVAIFRSRPVIRLKAEHLTDSEYIEIDRKSGCPSKSQTCFKLKLSIEVEHSESTKLINLNENVFTCTLEVLEFEKGKVPRRALIAPSDKISHTWACGRNAHKGKVEYDHTVFIPSDEASSDWLNPLKLKFSAKLLDERKPEIVREGRSLPDLQQYPMLDRLHSSHEFTVPFNTRCGSDQKCQTDLSMKAVLDGISQQDNIYVLNVGEKEHLDVDFVVENKGEKAYGAALWLSYDPEELELPTLERRGADKKKTGALILETHGENMTHVRLGNPMNQETTLQFTIRFKLVRGRSQSVGRPIIFEAKVNSSSEETHPEDNEWRAQLRIIKKAELELTGASDPPLIRFGGDVKGESAMELEEDIGTMVRHNYTLHNKGRWTVRNVTAKFQWPYQVASGRRVGKWALYLLDVPTVTTHQTDGTVDIKPCTVEVPAEDYVNPVESIRRNTRFSTMMVQPVRLRNKRSADSSPSSAASSQDPLAARFAFGSPSSDRVKPETRKEGDFDVQVTTISCGSHSARCFDVICHLDYIDANSAPVIDFRARIWNSTFVEDYFDVEYVELMSYGSIEIDINQGLDDDPSNNQIAVKTLAYPDKPSIDDARPIPWWVYAAAALAGLLILLVLVFLLWKCGFFKRKEFGPTLQRAQLHHERELWSQS</sequence>
<evidence type="ECO:0000256" key="5">
    <source>
        <dbReference type="ARBA" id="ARBA00022737"/>
    </source>
</evidence>
<dbReference type="GO" id="GO:0008078">
    <property type="term" value="P:mesodermal cell migration"/>
    <property type="evidence" value="ECO:0007669"/>
    <property type="project" value="EnsemblMetazoa"/>
</dbReference>
<dbReference type="SUPFAM" id="SSF69179">
    <property type="entry name" value="Integrin domains"/>
    <property type="match status" value="2"/>
</dbReference>
<dbReference type="GO" id="GO:0009887">
    <property type="term" value="P:animal organ morphogenesis"/>
    <property type="evidence" value="ECO:0007669"/>
    <property type="project" value="EnsemblMetazoa"/>
</dbReference>
<dbReference type="InterPro" id="IPR018184">
    <property type="entry name" value="Integrin_alpha_C_CS"/>
</dbReference>
<dbReference type="GO" id="GO:0009986">
    <property type="term" value="C:cell surface"/>
    <property type="evidence" value="ECO:0000318"/>
    <property type="project" value="GO_Central"/>
</dbReference>
<dbReference type="OrthoDB" id="5317514at2759"/>
<dbReference type="Proteomes" id="UP000005239">
    <property type="component" value="Unassembled WGS sequence"/>
</dbReference>
<dbReference type="GO" id="GO:0007413">
    <property type="term" value="P:axonal fasciculation"/>
    <property type="evidence" value="ECO:0007669"/>
    <property type="project" value="EnsemblMetazoa"/>
</dbReference>
<dbReference type="Pfam" id="PF20806">
    <property type="entry name" value="Integrin_A_Ig_3"/>
    <property type="match status" value="1"/>
</dbReference>
<evidence type="ECO:0000256" key="9">
    <source>
        <dbReference type="ARBA" id="ARBA00023136"/>
    </source>
</evidence>
<dbReference type="Gene3D" id="2.60.40.1530">
    <property type="entry name" value="ntegrin, alpha v. Chain A, domain 4"/>
    <property type="match status" value="1"/>
</dbReference>
<dbReference type="Pfam" id="PF20805">
    <property type="entry name" value="Integrin_A_Ig_2"/>
    <property type="match status" value="1"/>
</dbReference>
<dbReference type="GO" id="GO:1903356">
    <property type="term" value="P:positive regulation of distal tip cell migration"/>
    <property type="evidence" value="ECO:0007669"/>
    <property type="project" value="EnsemblMetazoa"/>
</dbReference>
<keyword evidence="10 12" id="KW-0675">Receptor</keyword>
<gene>
    <name evidence="13" type="primary">WBGene00092039</name>
</gene>
<evidence type="ECO:0000256" key="8">
    <source>
        <dbReference type="ARBA" id="ARBA00023037"/>
    </source>
</evidence>
<keyword evidence="7 12" id="KW-1133">Transmembrane helix</keyword>
<evidence type="ECO:0000256" key="6">
    <source>
        <dbReference type="ARBA" id="ARBA00022889"/>
    </source>
</evidence>
<dbReference type="InterPro" id="IPR013517">
    <property type="entry name" value="FG-GAP"/>
</dbReference>
<dbReference type="GO" id="GO:0004888">
    <property type="term" value="F:transmembrane signaling receptor activity"/>
    <property type="evidence" value="ECO:0007669"/>
    <property type="project" value="EnsemblMetazoa"/>
</dbReference>
<comment type="similarity">
    <text evidence="2 12">Belongs to the integrin alpha chain family.</text>
</comment>
<dbReference type="GO" id="GO:0010171">
    <property type="term" value="P:body morphogenesis"/>
    <property type="evidence" value="ECO:0007669"/>
    <property type="project" value="EnsemblMetazoa"/>
</dbReference>
<dbReference type="EnsemblMetazoa" id="PPA02485.1">
    <property type="protein sequence ID" value="PPA02485.1"/>
    <property type="gene ID" value="WBGene00092039"/>
</dbReference>
<dbReference type="GO" id="GO:0001891">
    <property type="term" value="C:phagocytic cup"/>
    <property type="evidence" value="ECO:0007669"/>
    <property type="project" value="EnsemblMetazoa"/>
</dbReference>
<dbReference type="PROSITE" id="PS00242">
    <property type="entry name" value="INTEGRIN_ALPHA"/>
    <property type="match status" value="1"/>
</dbReference>
<dbReference type="GO" id="GO:0008305">
    <property type="term" value="C:integrin complex"/>
    <property type="evidence" value="ECO:0000318"/>
    <property type="project" value="GO_Central"/>
</dbReference>
<evidence type="ECO:0000256" key="7">
    <source>
        <dbReference type="ARBA" id="ARBA00022989"/>
    </source>
</evidence>
<evidence type="ECO:0000256" key="4">
    <source>
        <dbReference type="ARBA" id="ARBA00022729"/>
    </source>
</evidence>
<reference evidence="13" key="2">
    <citation type="submission" date="2022-06" db="UniProtKB">
        <authorList>
            <consortium name="EnsemblMetazoa"/>
        </authorList>
    </citation>
    <scope>IDENTIFICATION</scope>
    <source>
        <strain evidence="13">PS312</strain>
    </source>
</reference>
<keyword evidence="4" id="KW-0732">Signal</keyword>
<dbReference type="Gene3D" id="2.60.40.1510">
    <property type="entry name" value="ntegrin, alpha v. Chain A, domain 3"/>
    <property type="match status" value="1"/>
</dbReference>
<name>A0A2A6BQ80_PRIPA</name>
<keyword evidence="11" id="KW-0325">Glycoprotein</keyword>
<accession>A0A2A6BQ80</accession>
<dbReference type="GO" id="GO:0001764">
    <property type="term" value="P:neuron migration"/>
    <property type="evidence" value="ECO:0007669"/>
    <property type="project" value="EnsemblMetazoa"/>
</dbReference>
<dbReference type="InterPro" id="IPR048285">
    <property type="entry name" value="Integrin_alpha_Ig-like_2"/>
</dbReference>
<dbReference type="AlphaFoldDB" id="A0A2A6BQ80"/>